<evidence type="ECO:0000313" key="1">
    <source>
        <dbReference type="EMBL" id="EEN63313.1"/>
    </source>
</evidence>
<proteinExistence type="predicted"/>
<sequence>MASSGERWTLREYNVPPTVGATFTSLGTPNTRRKKFAAKYNVPSTVTQRGKRRFDDLLRTAHRLFNPYNHLQPDLKITADMVEAAIREPAKKETAPGTTKISDADHLRGGKAMFEKLAEMYNEALANCVLPEGMGDSHGRFHFCTKEARRVYVELETGRVTRSRMEKIALTELLQCADCFYIHAQSELTTRPPYEGGGC</sequence>
<reference evidence="1" key="1">
    <citation type="journal article" date="2008" name="Nature">
        <title>The amphioxus genome and the evolution of the chordate karyotype.</title>
        <authorList>
            <consortium name="US DOE Joint Genome Institute (JGI-PGF)"/>
            <person name="Putnam N.H."/>
            <person name="Butts T."/>
            <person name="Ferrier D.E.K."/>
            <person name="Furlong R.F."/>
            <person name="Hellsten U."/>
            <person name="Kawashima T."/>
            <person name="Robinson-Rechavi M."/>
            <person name="Shoguchi E."/>
            <person name="Terry A."/>
            <person name="Yu J.-K."/>
            <person name="Benito-Gutierrez E.L."/>
            <person name="Dubchak I."/>
            <person name="Garcia-Fernandez J."/>
            <person name="Gibson-Brown J.J."/>
            <person name="Grigoriev I.V."/>
            <person name="Horton A.C."/>
            <person name="de Jong P.J."/>
            <person name="Jurka J."/>
            <person name="Kapitonov V.V."/>
            <person name="Kohara Y."/>
            <person name="Kuroki Y."/>
            <person name="Lindquist E."/>
            <person name="Lucas S."/>
            <person name="Osoegawa K."/>
            <person name="Pennacchio L.A."/>
            <person name="Salamov A.A."/>
            <person name="Satou Y."/>
            <person name="Sauka-Spengler T."/>
            <person name="Schmutz J."/>
            <person name="Shin-I T."/>
            <person name="Toyoda A."/>
            <person name="Bronner-Fraser M."/>
            <person name="Fujiyama A."/>
            <person name="Holland L.Z."/>
            <person name="Holland P.W.H."/>
            <person name="Satoh N."/>
            <person name="Rokhsar D.S."/>
        </authorList>
    </citation>
    <scope>NUCLEOTIDE SEQUENCE [LARGE SCALE GENOMIC DNA]</scope>
    <source>
        <strain evidence="1">S238N-H82</strain>
        <tissue evidence="1">Testes</tissue>
    </source>
</reference>
<dbReference type="AlphaFoldDB" id="C3Y9Q7"/>
<gene>
    <name evidence="1" type="ORF">BRAFLDRAFT_88253</name>
</gene>
<dbReference type="InParanoid" id="C3Y9Q7"/>
<name>C3Y9Q7_BRAFL</name>
<dbReference type="EMBL" id="GG666492">
    <property type="protein sequence ID" value="EEN63313.1"/>
    <property type="molecule type" value="Genomic_DNA"/>
</dbReference>
<organism>
    <name type="scientific">Branchiostoma floridae</name>
    <name type="common">Florida lancelet</name>
    <name type="synonym">Amphioxus</name>
    <dbReference type="NCBI Taxonomy" id="7739"/>
    <lineage>
        <taxon>Eukaryota</taxon>
        <taxon>Metazoa</taxon>
        <taxon>Chordata</taxon>
        <taxon>Cephalochordata</taxon>
        <taxon>Leptocardii</taxon>
        <taxon>Amphioxiformes</taxon>
        <taxon>Branchiostomatidae</taxon>
        <taxon>Branchiostoma</taxon>
    </lineage>
</organism>
<protein>
    <submittedName>
        <fullName evidence="1">Uncharacterized protein</fullName>
    </submittedName>
</protein>
<accession>C3Y9Q7</accession>